<dbReference type="AlphaFoldDB" id="A0A2P2JVT5"/>
<organism evidence="2">
    <name type="scientific">Rhizophora mucronata</name>
    <name type="common">Asiatic mangrove</name>
    <dbReference type="NCBI Taxonomy" id="61149"/>
    <lineage>
        <taxon>Eukaryota</taxon>
        <taxon>Viridiplantae</taxon>
        <taxon>Streptophyta</taxon>
        <taxon>Embryophyta</taxon>
        <taxon>Tracheophyta</taxon>
        <taxon>Spermatophyta</taxon>
        <taxon>Magnoliopsida</taxon>
        <taxon>eudicotyledons</taxon>
        <taxon>Gunneridae</taxon>
        <taxon>Pentapetalae</taxon>
        <taxon>rosids</taxon>
        <taxon>fabids</taxon>
        <taxon>Malpighiales</taxon>
        <taxon>Rhizophoraceae</taxon>
        <taxon>Rhizophora</taxon>
    </lineage>
</organism>
<dbReference type="Pfam" id="PF00612">
    <property type="entry name" value="IQ"/>
    <property type="match status" value="1"/>
</dbReference>
<name>A0A2P2JVT5_RHIMU</name>
<dbReference type="InterPro" id="IPR000048">
    <property type="entry name" value="IQ_motif_EF-hand-BS"/>
</dbReference>
<evidence type="ECO:0000256" key="1">
    <source>
        <dbReference type="ARBA" id="ARBA00022860"/>
    </source>
</evidence>
<sequence>MAMAVATAAAAEAAVAAAQAAAKAVRLAGYGHQSGEVRAAILIQSHYRGYLVRSISSTFSHLTHLEYLPFGALLPV</sequence>
<dbReference type="Gene3D" id="1.20.5.190">
    <property type="match status" value="1"/>
</dbReference>
<accession>A0A2P2JVT5</accession>
<dbReference type="EMBL" id="GGEC01017106">
    <property type="protein sequence ID" value="MBW97589.1"/>
    <property type="molecule type" value="Transcribed_RNA"/>
</dbReference>
<evidence type="ECO:0000313" key="2">
    <source>
        <dbReference type="EMBL" id="MBW97589.1"/>
    </source>
</evidence>
<dbReference type="GO" id="GO:0005516">
    <property type="term" value="F:calmodulin binding"/>
    <property type="evidence" value="ECO:0007669"/>
    <property type="project" value="UniProtKB-KW"/>
</dbReference>
<dbReference type="CDD" id="cd23767">
    <property type="entry name" value="IQCD"/>
    <property type="match status" value="1"/>
</dbReference>
<proteinExistence type="predicted"/>
<dbReference type="PROSITE" id="PS50096">
    <property type="entry name" value="IQ"/>
    <property type="match status" value="1"/>
</dbReference>
<keyword evidence="1" id="KW-0112">Calmodulin-binding</keyword>
<reference evidence="2" key="1">
    <citation type="submission" date="2018-02" db="EMBL/GenBank/DDBJ databases">
        <title>Rhizophora mucronata_Transcriptome.</title>
        <authorList>
            <person name="Meera S.P."/>
            <person name="Sreeshan A."/>
            <person name="Augustine A."/>
        </authorList>
    </citation>
    <scope>NUCLEOTIDE SEQUENCE</scope>
    <source>
        <tissue evidence="2">Leaf</tissue>
    </source>
</reference>
<protein>
    <submittedName>
        <fullName evidence="2">Protein IQ-DOMAIN 1-like isoform X3</fullName>
    </submittedName>
</protein>